<evidence type="ECO:0000313" key="5">
    <source>
        <dbReference type="EMBL" id="ANY67464.1"/>
    </source>
</evidence>
<proteinExistence type="predicted"/>
<evidence type="ECO:0000256" key="3">
    <source>
        <dbReference type="ARBA" id="ARBA00023163"/>
    </source>
</evidence>
<evidence type="ECO:0000259" key="4">
    <source>
        <dbReference type="PROSITE" id="PS50932"/>
    </source>
</evidence>
<dbReference type="Gene3D" id="3.40.50.2300">
    <property type="match status" value="2"/>
</dbReference>
<evidence type="ECO:0000256" key="2">
    <source>
        <dbReference type="ARBA" id="ARBA00023125"/>
    </source>
</evidence>
<dbReference type="InterPro" id="IPR000843">
    <property type="entry name" value="HTH_LacI"/>
</dbReference>
<dbReference type="AlphaFoldDB" id="A0A1B2DIA6"/>
<dbReference type="SMART" id="SM00354">
    <property type="entry name" value="HTH_LACI"/>
    <property type="match status" value="1"/>
</dbReference>
<dbReference type="PROSITE" id="PS50932">
    <property type="entry name" value="HTH_LACI_2"/>
    <property type="match status" value="1"/>
</dbReference>
<dbReference type="Gene3D" id="1.10.260.40">
    <property type="entry name" value="lambda repressor-like DNA-binding domains"/>
    <property type="match status" value="1"/>
</dbReference>
<dbReference type="EMBL" id="CP016808">
    <property type="protein sequence ID" value="ANY67464.1"/>
    <property type="molecule type" value="Genomic_DNA"/>
</dbReference>
<dbReference type="PANTHER" id="PTHR30146:SF150">
    <property type="entry name" value="ARABINOSE METABOLISM TRANSCRIPTIONAL REPRESSOR"/>
    <property type="match status" value="1"/>
</dbReference>
<dbReference type="PRINTS" id="PR00036">
    <property type="entry name" value="HTHLACI"/>
</dbReference>
<gene>
    <name evidence="5" type="ORF">BBD42_14025</name>
</gene>
<dbReference type="Pfam" id="PF00356">
    <property type="entry name" value="LacI"/>
    <property type="match status" value="1"/>
</dbReference>
<sequence length="351" mass="39719">MKPTIRDVARMANVSISTVSRVMNAPESVTKAKRQRVLEAVESLNYHPNALARGLIFKKSQMLGVLIPDIRNAYFGEIIRGMEDAAKQLGYNLMICNTDRVPERTISYLDTLNKQQADGLLFVSDYVQKQYYETMQACGYPVVLASTVSFEYELPSVKVDEEAAAFEAVSYLIEQGHQHIGLICFTLPDPISGQTRHDGFVRALEQNNLHHCADYVEFATHWFEEAYAATSRLFDRHPHLTAVFACSDEFAMGVISCLHDRGMRVPDQVSVVGFDNLRMSWMTIPKLTTIAQPMYAIGWRAVEKMHEQLEGREAAVLREWLPHELIVRESTLPMSHTLSHASHDSIENKKA</sequence>
<reference evidence="5" key="1">
    <citation type="submission" date="2016-08" db="EMBL/GenBank/DDBJ databases">
        <title>Complete Genome Seqeunce of Paenibacillus sp. BIHB 4019 from tea rhizoplane.</title>
        <authorList>
            <person name="Thakur R."/>
            <person name="Swarnkar M.K."/>
            <person name="Gulati A."/>
        </authorList>
    </citation>
    <scope>NUCLEOTIDE SEQUENCE [LARGE SCALE GENOMIC DNA]</scope>
    <source>
        <strain evidence="5">BIHB4019</strain>
    </source>
</reference>
<feature type="domain" description="HTH lacI-type" evidence="4">
    <location>
        <begin position="3"/>
        <end position="57"/>
    </location>
</feature>
<dbReference type="GO" id="GO:0000976">
    <property type="term" value="F:transcription cis-regulatory region binding"/>
    <property type="evidence" value="ECO:0007669"/>
    <property type="project" value="TreeGrafter"/>
</dbReference>
<name>A0A1B2DIA6_9BACL</name>
<dbReference type="InterPro" id="IPR028082">
    <property type="entry name" value="Peripla_BP_I"/>
</dbReference>
<dbReference type="Pfam" id="PF13377">
    <property type="entry name" value="Peripla_BP_3"/>
    <property type="match status" value="1"/>
</dbReference>
<keyword evidence="3" id="KW-0804">Transcription</keyword>
<dbReference type="CDD" id="cd19975">
    <property type="entry name" value="PBP1_CcpA-like"/>
    <property type="match status" value="1"/>
</dbReference>
<dbReference type="RefSeq" id="WP_099518663.1">
    <property type="nucleotide sequence ID" value="NZ_CP016808.1"/>
</dbReference>
<dbReference type="CDD" id="cd01392">
    <property type="entry name" value="HTH_LacI"/>
    <property type="match status" value="1"/>
</dbReference>
<dbReference type="PANTHER" id="PTHR30146">
    <property type="entry name" value="LACI-RELATED TRANSCRIPTIONAL REPRESSOR"/>
    <property type="match status" value="1"/>
</dbReference>
<keyword evidence="1" id="KW-0805">Transcription regulation</keyword>
<organism evidence="5">
    <name type="scientific">Paenibacillus sp. BIHB 4019</name>
    <dbReference type="NCBI Taxonomy" id="1870819"/>
    <lineage>
        <taxon>Bacteria</taxon>
        <taxon>Bacillati</taxon>
        <taxon>Bacillota</taxon>
        <taxon>Bacilli</taxon>
        <taxon>Bacillales</taxon>
        <taxon>Paenibacillaceae</taxon>
        <taxon>Paenibacillus</taxon>
    </lineage>
</organism>
<dbReference type="SUPFAM" id="SSF47413">
    <property type="entry name" value="lambda repressor-like DNA-binding domains"/>
    <property type="match status" value="1"/>
</dbReference>
<dbReference type="GO" id="GO:0003700">
    <property type="term" value="F:DNA-binding transcription factor activity"/>
    <property type="evidence" value="ECO:0007669"/>
    <property type="project" value="TreeGrafter"/>
</dbReference>
<evidence type="ECO:0000256" key="1">
    <source>
        <dbReference type="ARBA" id="ARBA00023015"/>
    </source>
</evidence>
<keyword evidence="2" id="KW-0238">DNA-binding</keyword>
<dbReference type="SUPFAM" id="SSF53822">
    <property type="entry name" value="Periplasmic binding protein-like I"/>
    <property type="match status" value="1"/>
</dbReference>
<dbReference type="InterPro" id="IPR010982">
    <property type="entry name" value="Lambda_DNA-bd_dom_sf"/>
</dbReference>
<protein>
    <submittedName>
        <fullName evidence="5">Catabolite control protein A</fullName>
    </submittedName>
</protein>
<dbReference type="PROSITE" id="PS00356">
    <property type="entry name" value="HTH_LACI_1"/>
    <property type="match status" value="1"/>
</dbReference>
<dbReference type="InterPro" id="IPR046335">
    <property type="entry name" value="LacI/GalR-like_sensor"/>
</dbReference>
<accession>A0A1B2DIA6</accession>